<dbReference type="Pfam" id="PF07944">
    <property type="entry name" value="Beta-AFase-like_GH127_cat"/>
    <property type="match status" value="1"/>
</dbReference>
<evidence type="ECO:0000313" key="4">
    <source>
        <dbReference type="EMBL" id="MDO6422567.1"/>
    </source>
</evidence>
<accession>A0AAW7X4V3</accession>
<dbReference type="InterPro" id="IPR049174">
    <property type="entry name" value="Beta-AFase-like"/>
</dbReference>
<comment type="caution">
    <text evidence="4">The sequence shown here is derived from an EMBL/GenBank/DDBJ whole genome shotgun (WGS) entry which is preliminary data.</text>
</comment>
<dbReference type="SUPFAM" id="SSF48208">
    <property type="entry name" value="Six-hairpin glycosidases"/>
    <property type="match status" value="1"/>
</dbReference>
<reference evidence="4" key="1">
    <citation type="submission" date="2023-07" db="EMBL/GenBank/DDBJ databases">
        <title>Genome content predicts the carbon catabolic preferences of heterotrophic bacteria.</title>
        <authorList>
            <person name="Gralka M."/>
        </authorList>
    </citation>
    <scope>NUCLEOTIDE SEQUENCE</scope>
    <source>
        <strain evidence="4">I3M17_2</strain>
    </source>
</reference>
<feature type="domain" description="Non-reducing end beta-L-arabinofuranosidase-like GH127 catalytic" evidence="1">
    <location>
        <begin position="30"/>
        <end position="434"/>
    </location>
</feature>
<dbReference type="EMBL" id="JAUOPB010000006">
    <property type="protein sequence ID" value="MDO6422567.1"/>
    <property type="molecule type" value="Genomic_DNA"/>
</dbReference>
<dbReference type="AlphaFoldDB" id="A0AAW7X4V3"/>
<organism evidence="4 5">
    <name type="scientific">Saccharophagus degradans</name>
    <dbReference type="NCBI Taxonomy" id="86304"/>
    <lineage>
        <taxon>Bacteria</taxon>
        <taxon>Pseudomonadati</taxon>
        <taxon>Pseudomonadota</taxon>
        <taxon>Gammaproteobacteria</taxon>
        <taxon>Cellvibrionales</taxon>
        <taxon>Cellvibrionaceae</taxon>
        <taxon>Saccharophagus</taxon>
    </lineage>
</organism>
<sequence length="661" mass="74508">MTSTHKHPKAINANSASPFVKLRSINIGDCRWTEGFWAEKFKLAEEVMVPHMGSLLKGDIGHAYNNFKIAAGLMDGEAKGMLWHDGDFYKWMEACLYIYAINKDEKILAELDEIIDVIGKAQEDDGYLHTHVQINKSGRWRVITDHELYNSGHLIQGALIHYRVTGKTNWLDLAIKHADYLYTVFEPREERLCRFGFNPSQIMALVELYRTTENKKYLQLADIFVSMRGTASMDLHETVPYWFTGDQIQNKTPLREEVQAVGHAVTGMYLWSGAADVYAETGDKEIIEALDRIWDSATNRKMYVTGALGQCHHGAYDDKNMIHEGFIDDYLMPNSTAYNETCANISNAMFNWRLLGIKGESKYADVMETVLYNSAMVGISEDGKHYFYANPLRFNHGQREYSDHCDCTESPDREPYIECFCCPPNLVRTIAKVSGWAYSLSDNGVAVNIFGGNKLDTQLLDGSPIKLTQRTNYPWEGSVSITIDECKKEAFEVLLRIPAWADSAKVAINGKDAGVDVKPGEFVTLSREWAAGDTISLELPMSIDLIEGHPRIEEVRNQVAIKRGPVVYAVESPDLPEGTGILDVHLCADKPLVAEHKADFLGGVTVVKGTAMLRPNETNSMYRKVKKPNYKTIEAQFVPYYAWSNRGTAEMTVFMPVLWSC</sequence>
<dbReference type="PANTHER" id="PTHR43465">
    <property type="entry name" value="DUF1680 DOMAIN PROTEIN (AFU_ORTHOLOGUE AFUA_1G08910)"/>
    <property type="match status" value="1"/>
</dbReference>
<dbReference type="InterPro" id="IPR008928">
    <property type="entry name" value="6-hairpin_glycosidase_sf"/>
</dbReference>
<dbReference type="RefSeq" id="WP_303492539.1">
    <property type="nucleotide sequence ID" value="NZ_JAUOPB010000006.1"/>
</dbReference>
<evidence type="ECO:0000313" key="5">
    <source>
        <dbReference type="Proteomes" id="UP001169760"/>
    </source>
</evidence>
<gene>
    <name evidence="4" type="ORF">Q4521_08790</name>
</gene>
<proteinExistence type="predicted"/>
<dbReference type="InterPro" id="IPR049046">
    <property type="entry name" value="Beta-AFase-like_GH127_middle"/>
</dbReference>
<dbReference type="InterPro" id="IPR012878">
    <property type="entry name" value="Beta-AFase-like_GH127_cat"/>
</dbReference>
<evidence type="ECO:0000259" key="1">
    <source>
        <dbReference type="Pfam" id="PF07944"/>
    </source>
</evidence>
<protein>
    <submittedName>
        <fullName evidence="4">Glycoside hydrolase family 127 protein</fullName>
    </submittedName>
</protein>
<evidence type="ECO:0000259" key="3">
    <source>
        <dbReference type="Pfam" id="PF20737"/>
    </source>
</evidence>
<dbReference type="GO" id="GO:0005975">
    <property type="term" value="P:carbohydrate metabolic process"/>
    <property type="evidence" value="ECO:0007669"/>
    <property type="project" value="InterPro"/>
</dbReference>
<keyword evidence="4" id="KW-0378">Hydrolase</keyword>
<dbReference type="Pfam" id="PF20736">
    <property type="entry name" value="Glyco_hydro127M"/>
    <property type="match status" value="1"/>
</dbReference>
<name>A0AAW7X4V3_9GAMM</name>
<dbReference type="InterPro" id="IPR049049">
    <property type="entry name" value="Beta-AFase-like_GH127_C"/>
</dbReference>
<evidence type="ECO:0000259" key="2">
    <source>
        <dbReference type="Pfam" id="PF20736"/>
    </source>
</evidence>
<dbReference type="Pfam" id="PF20737">
    <property type="entry name" value="Glyco_hydro127C"/>
    <property type="match status" value="1"/>
</dbReference>
<dbReference type="Proteomes" id="UP001169760">
    <property type="component" value="Unassembled WGS sequence"/>
</dbReference>
<dbReference type="PANTHER" id="PTHR43465:SF1">
    <property type="entry name" value="NON-REDUCING END BETA-L-ARABINOFURANOSIDASE"/>
    <property type="match status" value="1"/>
</dbReference>
<dbReference type="Gene3D" id="1.50.10.20">
    <property type="match status" value="1"/>
</dbReference>
<feature type="domain" description="Non-reducing end beta-L-arabinofuranosidase-like GH127 C-terminal" evidence="3">
    <location>
        <begin position="544"/>
        <end position="656"/>
    </location>
</feature>
<feature type="domain" description="Non-reducing end beta-L-arabinofuranosidase-like GH127 middle" evidence="2">
    <location>
        <begin position="445"/>
        <end position="541"/>
    </location>
</feature>
<dbReference type="GO" id="GO:0016787">
    <property type="term" value="F:hydrolase activity"/>
    <property type="evidence" value="ECO:0007669"/>
    <property type="project" value="UniProtKB-KW"/>
</dbReference>